<dbReference type="InterPro" id="IPR003439">
    <property type="entry name" value="ABC_transporter-like_ATP-bd"/>
</dbReference>
<dbReference type="GO" id="GO:0015431">
    <property type="term" value="F:ABC-type glutathione S-conjugate transporter activity"/>
    <property type="evidence" value="ECO:0007669"/>
    <property type="project" value="UniProtKB-EC"/>
</dbReference>
<dbReference type="PROSITE" id="PS50929">
    <property type="entry name" value="ABC_TM1F"/>
    <property type="match status" value="1"/>
</dbReference>
<dbReference type="Gene3D" id="3.40.50.300">
    <property type="entry name" value="P-loop containing nucleotide triphosphate hydrolases"/>
    <property type="match status" value="1"/>
</dbReference>
<dbReference type="Pfam" id="PF00664">
    <property type="entry name" value="ABC_membrane"/>
    <property type="match status" value="1"/>
</dbReference>
<dbReference type="PROSITE" id="PS00211">
    <property type="entry name" value="ABC_TRANSPORTER_1"/>
    <property type="match status" value="1"/>
</dbReference>
<dbReference type="InterPro" id="IPR011527">
    <property type="entry name" value="ABC1_TM_dom"/>
</dbReference>
<evidence type="ECO:0000256" key="8">
    <source>
        <dbReference type="ARBA" id="ARBA00022989"/>
    </source>
</evidence>
<organism evidence="15 16">
    <name type="scientific">Papilio xuthus</name>
    <name type="common">Asian swallowtail butterfly</name>
    <dbReference type="NCBI Taxonomy" id="66420"/>
    <lineage>
        <taxon>Eukaryota</taxon>
        <taxon>Metazoa</taxon>
        <taxon>Ecdysozoa</taxon>
        <taxon>Arthropoda</taxon>
        <taxon>Hexapoda</taxon>
        <taxon>Insecta</taxon>
        <taxon>Pterygota</taxon>
        <taxon>Neoptera</taxon>
        <taxon>Endopterygota</taxon>
        <taxon>Lepidoptera</taxon>
        <taxon>Glossata</taxon>
        <taxon>Ditrysia</taxon>
        <taxon>Papilionoidea</taxon>
        <taxon>Papilionidae</taxon>
        <taxon>Papilioninae</taxon>
        <taxon>Papilio</taxon>
    </lineage>
</organism>
<dbReference type="FunFam" id="1.20.1560.10:FF:000001">
    <property type="entry name" value="ATP-binding cassette subfamily C member 1"/>
    <property type="match status" value="1"/>
</dbReference>
<dbReference type="Gene3D" id="1.20.1560.10">
    <property type="entry name" value="ABC transporter type 1, transmembrane domain"/>
    <property type="match status" value="1"/>
</dbReference>
<dbReference type="CDD" id="cd03244">
    <property type="entry name" value="ABCC_MRP_domain2"/>
    <property type="match status" value="1"/>
</dbReference>
<name>A0A194PUW0_PAPXU</name>
<comment type="similarity">
    <text evidence="2">Belongs to the ABC transporter superfamily. ABCC family. Conjugate transporter (TC 3.A.1.208) subfamily.</text>
</comment>
<dbReference type="EC" id="7.6.2.3" evidence="10"/>
<evidence type="ECO:0000259" key="14">
    <source>
        <dbReference type="PROSITE" id="PS50929"/>
    </source>
</evidence>
<gene>
    <name evidence="15" type="ORF">RR46_04898</name>
</gene>
<dbReference type="Proteomes" id="UP000053268">
    <property type="component" value="Unassembled WGS sequence"/>
</dbReference>
<keyword evidence="8 12" id="KW-1133">Transmembrane helix</keyword>
<evidence type="ECO:0000313" key="15">
    <source>
        <dbReference type="EMBL" id="KPI96773.1"/>
    </source>
</evidence>
<evidence type="ECO:0000256" key="9">
    <source>
        <dbReference type="ARBA" id="ARBA00023136"/>
    </source>
</evidence>
<dbReference type="PROSITE" id="PS50893">
    <property type="entry name" value="ABC_TRANSPORTER_2"/>
    <property type="match status" value="1"/>
</dbReference>
<dbReference type="FunFam" id="3.40.50.300:FF:000074">
    <property type="entry name" value="Multidrug resistance-associated protein 5 isoform 1"/>
    <property type="match status" value="1"/>
</dbReference>
<feature type="domain" description="ABC transporter" evidence="13">
    <location>
        <begin position="247"/>
        <end position="480"/>
    </location>
</feature>
<proteinExistence type="inferred from homology"/>
<dbReference type="GO" id="GO:0016887">
    <property type="term" value="F:ATP hydrolysis activity"/>
    <property type="evidence" value="ECO:0007669"/>
    <property type="project" value="InterPro"/>
</dbReference>
<dbReference type="EMBL" id="KQ459592">
    <property type="protein sequence ID" value="KPI96773.1"/>
    <property type="molecule type" value="Genomic_DNA"/>
</dbReference>
<dbReference type="InterPro" id="IPR003593">
    <property type="entry name" value="AAA+_ATPase"/>
</dbReference>
<keyword evidence="4 12" id="KW-0812">Transmembrane</keyword>
<evidence type="ECO:0000313" key="16">
    <source>
        <dbReference type="Proteomes" id="UP000053268"/>
    </source>
</evidence>
<dbReference type="CDD" id="cd18603">
    <property type="entry name" value="ABC_6TM_MRP1_2_3_6_D2_like"/>
    <property type="match status" value="1"/>
</dbReference>
<comment type="subcellular location">
    <subcellularLocation>
        <location evidence="1">Vacuole membrane</location>
        <topology evidence="1">Multi-pass membrane protein</topology>
    </subcellularLocation>
</comment>
<evidence type="ECO:0000256" key="4">
    <source>
        <dbReference type="ARBA" id="ARBA00022692"/>
    </source>
</evidence>
<dbReference type="GO" id="GO:0005774">
    <property type="term" value="C:vacuolar membrane"/>
    <property type="evidence" value="ECO:0007669"/>
    <property type="project" value="UniProtKB-SubCell"/>
</dbReference>
<keyword evidence="6" id="KW-0547">Nucleotide-binding</keyword>
<feature type="transmembrane region" description="Helical" evidence="12">
    <location>
        <begin position="154"/>
        <end position="175"/>
    </location>
</feature>
<keyword evidence="9 12" id="KW-0472">Membrane</keyword>
<keyword evidence="16" id="KW-1185">Reference proteome</keyword>
<evidence type="ECO:0000256" key="1">
    <source>
        <dbReference type="ARBA" id="ARBA00004128"/>
    </source>
</evidence>
<evidence type="ECO:0000259" key="13">
    <source>
        <dbReference type="PROSITE" id="PS50893"/>
    </source>
</evidence>
<reference evidence="15 16" key="1">
    <citation type="journal article" date="2015" name="Nat. Commun.">
        <title>Outbred genome sequencing and CRISPR/Cas9 gene editing in butterflies.</title>
        <authorList>
            <person name="Li X."/>
            <person name="Fan D."/>
            <person name="Zhang W."/>
            <person name="Liu G."/>
            <person name="Zhang L."/>
            <person name="Zhao L."/>
            <person name="Fang X."/>
            <person name="Chen L."/>
            <person name="Dong Y."/>
            <person name="Chen Y."/>
            <person name="Ding Y."/>
            <person name="Zhao R."/>
            <person name="Feng M."/>
            <person name="Zhu Y."/>
            <person name="Feng Y."/>
            <person name="Jiang X."/>
            <person name="Zhu D."/>
            <person name="Xiang H."/>
            <person name="Feng X."/>
            <person name="Li S."/>
            <person name="Wang J."/>
            <person name="Zhang G."/>
            <person name="Kronforst M.R."/>
            <person name="Wang W."/>
        </authorList>
    </citation>
    <scope>NUCLEOTIDE SEQUENCE [LARGE SCALE GENOMIC DNA]</scope>
    <source>
        <strain evidence="15">Ya'a_city_454_Px</strain>
        <tissue evidence="15">Whole body</tissue>
    </source>
</reference>
<dbReference type="InterPro" id="IPR017871">
    <property type="entry name" value="ABC_transporter-like_CS"/>
</dbReference>
<dbReference type="AlphaFoldDB" id="A0A194PUW0"/>
<feature type="transmembrane region" description="Helical" evidence="12">
    <location>
        <begin position="60"/>
        <end position="84"/>
    </location>
</feature>
<evidence type="ECO:0000256" key="3">
    <source>
        <dbReference type="ARBA" id="ARBA00022448"/>
    </source>
</evidence>
<dbReference type="SUPFAM" id="SSF90123">
    <property type="entry name" value="ABC transporter transmembrane region"/>
    <property type="match status" value="1"/>
</dbReference>
<accession>A0A194PUW0</accession>
<evidence type="ECO:0000256" key="12">
    <source>
        <dbReference type="SAM" id="Phobius"/>
    </source>
</evidence>
<dbReference type="PANTHER" id="PTHR24223:SF443">
    <property type="entry name" value="MULTIDRUG-RESISTANCE LIKE PROTEIN 1, ISOFORM I"/>
    <property type="match status" value="1"/>
</dbReference>
<evidence type="ECO:0000256" key="5">
    <source>
        <dbReference type="ARBA" id="ARBA00022737"/>
    </source>
</evidence>
<evidence type="ECO:0000256" key="2">
    <source>
        <dbReference type="ARBA" id="ARBA00009726"/>
    </source>
</evidence>
<dbReference type="SMART" id="SM00382">
    <property type="entry name" value="AAA"/>
    <property type="match status" value="1"/>
</dbReference>
<comment type="catalytic activity">
    <reaction evidence="11">
        <text>leukotriene C4(in) + ATP + H2O = leukotriene C4(out) + ADP + phosphate + H(+)</text>
        <dbReference type="Rhea" id="RHEA:38963"/>
        <dbReference type="ChEBI" id="CHEBI:15377"/>
        <dbReference type="ChEBI" id="CHEBI:15378"/>
        <dbReference type="ChEBI" id="CHEBI:30616"/>
        <dbReference type="ChEBI" id="CHEBI:43474"/>
        <dbReference type="ChEBI" id="CHEBI:57973"/>
        <dbReference type="ChEBI" id="CHEBI:456216"/>
    </reaction>
    <physiologicalReaction direction="left-to-right" evidence="11">
        <dbReference type="Rhea" id="RHEA:38964"/>
    </physiologicalReaction>
</comment>
<dbReference type="InterPro" id="IPR050173">
    <property type="entry name" value="ABC_transporter_C-like"/>
</dbReference>
<sequence length="486" mass="53881">MILHALLLENVLKAPLQFFEVTPLGRILSRFSKDVDVLDTLLPSQASDVIYCAFEVLGTLFVISFSTPIFMSVILPIGLLYYVIQRFYVATSRQLKRLESVSRSPIYSHFGESITGATTIRAYGVTNRFVEESERGVDHNQSCYYPSCIANRWLAVRLEMIGNFIIFFAALFAVLDRSSTNPGLVGLSVSYALQITQTLNWLVRMTSEVETNIVAVERIKEYAETEQEAAWTVGNGPGATWPETGALQLERLTLGYRSGEPALRDLTCAVAPRDKLAIVGRTGAGKSTLTLGLFRIVEAMSGKILIDGIDISTIGLHQLRSRITIIPQDPVLFSGTLRMNLDPFDAYTDEEIWRSLEHAHLKTFVQGLQAGLRHEISEGGENLSVGQRQLVCLARALLRKTPLLVLDEATAAVDLETDELIQKTIRSEFASCTVLTIAHRLNTIMDSTRVMVLDKGQLVEYAPPEQLLQDKTSVFYGMAKDAGLVN</sequence>
<dbReference type="SUPFAM" id="SSF52540">
    <property type="entry name" value="P-loop containing nucleoside triphosphate hydrolases"/>
    <property type="match status" value="1"/>
</dbReference>
<dbReference type="InterPro" id="IPR027417">
    <property type="entry name" value="P-loop_NTPase"/>
</dbReference>
<evidence type="ECO:0000256" key="6">
    <source>
        <dbReference type="ARBA" id="ARBA00022741"/>
    </source>
</evidence>
<dbReference type="GO" id="GO:0005524">
    <property type="term" value="F:ATP binding"/>
    <property type="evidence" value="ECO:0007669"/>
    <property type="project" value="UniProtKB-KW"/>
</dbReference>
<dbReference type="STRING" id="66420.A0A194PUW0"/>
<keyword evidence="5" id="KW-0677">Repeat</keyword>
<evidence type="ECO:0000256" key="7">
    <source>
        <dbReference type="ARBA" id="ARBA00022840"/>
    </source>
</evidence>
<dbReference type="PANTHER" id="PTHR24223">
    <property type="entry name" value="ATP-BINDING CASSETTE SUB-FAMILY C"/>
    <property type="match status" value="1"/>
</dbReference>
<evidence type="ECO:0000256" key="10">
    <source>
        <dbReference type="ARBA" id="ARBA00024220"/>
    </source>
</evidence>
<protein>
    <recommendedName>
        <fullName evidence="10">ABC-type glutathione-S-conjugate transporter</fullName>
        <ecNumber evidence="10">7.6.2.3</ecNumber>
    </recommendedName>
</protein>
<evidence type="ECO:0000256" key="11">
    <source>
        <dbReference type="ARBA" id="ARBA00047523"/>
    </source>
</evidence>
<dbReference type="Pfam" id="PF00005">
    <property type="entry name" value="ABC_tran"/>
    <property type="match status" value="1"/>
</dbReference>
<keyword evidence="7" id="KW-0067">ATP-binding</keyword>
<feature type="domain" description="ABC transmembrane type-1" evidence="14">
    <location>
        <begin position="1"/>
        <end position="211"/>
    </location>
</feature>
<dbReference type="InterPro" id="IPR036640">
    <property type="entry name" value="ABC1_TM_sf"/>
</dbReference>
<keyword evidence="3" id="KW-0813">Transport</keyword>